<reference evidence="1" key="1">
    <citation type="submission" date="2014-09" db="EMBL/GenBank/DDBJ databases">
        <authorList>
            <person name="Magalhaes I.L.F."/>
            <person name="Oliveira U."/>
            <person name="Santos F.R."/>
            <person name="Vidigal T.H.D.A."/>
            <person name="Brescovit A.D."/>
            <person name="Santos A.J."/>
        </authorList>
    </citation>
    <scope>NUCLEOTIDE SEQUENCE</scope>
    <source>
        <tissue evidence="1">Shoot tissue taken approximately 20 cm above the soil surface</tissue>
    </source>
</reference>
<sequence length="11" mass="1229">MKAHLSAFPEV</sequence>
<name>A0A0A9FC36_ARUDO</name>
<protein>
    <submittedName>
        <fullName evidence="1">Uncharacterized protein</fullName>
    </submittedName>
</protein>
<organism evidence="1">
    <name type="scientific">Arundo donax</name>
    <name type="common">Giant reed</name>
    <name type="synonym">Donax arundinaceus</name>
    <dbReference type="NCBI Taxonomy" id="35708"/>
    <lineage>
        <taxon>Eukaryota</taxon>
        <taxon>Viridiplantae</taxon>
        <taxon>Streptophyta</taxon>
        <taxon>Embryophyta</taxon>
        <taxon>Tracheophyta</taxon>
        <taxon>Spermatophyta</taxon>
        <taxon>Magnoliopsida</taxon>
        <taxon>Liliopsida</taxon>
        <taxon>Poales</taxon>
        <taxon>Poaceae</taxon>
        <taxon>PACMAD clade</taxon>
        <taxon>Arundinoideae</taxon>
        <taxon>Arundineae</taxon>
        <taxon>Arundo</taxon>
    </lineage>
</organism>
<accession>A0A0A9FC36</accession>
<proteinExistence type="predicted"/>
<dbReference type="EMBL" id="GBRH01190220">
    <property type="protein sequence ID" value="JAE07676.1"/>
    <property type="molecule type" value="Transcribed_RNA"/>
</dbReference>
<evidence type="ECO:0000313" key="1">
    <source>
        <dbReference type="EMBL" id="JAE07676.1"/>
    </source>
</evidence>
<reference evidence="1" key="2">
    <citation type="journal article" date="2015" name="Data Brief">
        <title>Shoot transcriptome of the giant reed, Arundo donax.</title>
        <authorList>
            <person name="Barrero R.A."/>
            <person name="Guerrero F.D."/>
            <person name="Moolhuijzen P."/>
            <person name="Goolsby J.A."/>
            <person name="Tidwell J."/>
            <person name="Bellgard S.E."/>
            <person name="Bellgard M.I."/>
        </authorList>
    </citation>
    <scope>NUCLEOTIDE SEQUENCE</scope>
    <source>
        <tissue evidence="1">Shoot tissue taken approximately 20 cm above the soil surface</tissue>
    </source>
</reference>